<feature type="signal peptide" evidence="1">
    <location>
        <begin position="1"/>
        <end position="25"/>
    </location>
</feature>
<dbReference type="PROSITE" id="PS50983">
    <property type="entry name" value="FE_B12_PBP"/>
    <property type="match status" value="1"/>
</dbReference>
<accession>A0A1H4EYL4</accession>
<keyword evidence="1" id="KW-0732">Signal</keyword>
<dbReference type="Gene3D" id="3.40.50.1980">
    <property type="entry name" value="Nitrogenase molybdenum iron protein domain"/>
    <property type="match status" value="2"/>
</dbReference>
<dbReference type="STRING" id="89524.SAMN05444370_1175"/>
<dbReference type="OrthoDB" id="9797850at2"/>
<dbReference type="InterPro" id="IPR050902">
    <property type="entry name" value="ABC_Transporter_SBP"/>
</dbReference>
<protein>
    <submittedName>
        <fullName evidence="3">Iron complex transport system substrate-binding protein</fullName>
    </submittedName>
</protein>
<dbReference type="CDD" id="cd01148">
    <property type="entry name" value="TroA_a"/>
    <property type="match status" value="1"/>
</dbReference>
<dbReference type="PANTHER" id="PTHR30535:SF7">
    <property type="entry name" value="IRON(III) DICITRATE-BINDING PROTEIN"/>
    <property type="match status" value="1"/>
</dbReference>
<evidence type="ECO:0000313" key="4">
    <source>
        <dbReference type="Proteomes" id="UP000198703"/>
    </source>
</evidence>
<dbReference type="Proteomes" id="UP000198703">
    <property type="component" value="Unassembled WGS sequence"/>
</dbReference>
<organism evidence="3 4">
    <name type="scientific">Rubrimonas cliftonensis</name>
    <dbReference type="NCBI Taxonomy" id="89524"/>
    <lineage>
        <taxon>Bacteria</taxon>
        <taxon>Pseudomonadati</taxon>
        <taxon>Pseudomonadota</taxon>
        <taxon>Alphaproteobacteria</taxon>
        <taxon>Rhodobacterales</taxon>
        <taxon>Paracoccaceae</taxon>
        <taxon>Rubrimonas</taxon>
    </lineage>
</organism>
<evidence type="ECO:0000256" key="1">
    <source>
        <dbReference type="SAM" id="SignalP"/>
    </source>
</evidence>
<feature type="domain" description="Fe/B12 periplasmic-binding" evidence="2">
    <location>
        <begin position="45"/>
        <end position="318"/>
    </location>
</feature>
<dbReference type="EMBL" id="FNQM01000017">
    <property type="protein sequence ID" value="SEA90123.1"/>
    <property type="molecule type" value="Genomic_DNA"/>
</dbReference>
<evidence type="ECO:0000313" key="3">
    <source>
        <dbReference type="EMBL" id="SEA90123.1"/>
    </source>
</evidence>
<dbReference type="PANTHER" id="PTHR30535">
    <property type="entry name" value="VITAMIN B12-BINDING PROTEIN"/>
    <property type="match status" value="1"/>
</dbReference>
<reference evidence="3 4" key="1">
    <citation type="submission" date="2016-10" db="EMBL/GenBank/DDBJ databases">
        <authorList>
            <person name="de Groot N.N."/>
        </authorList>
    </citation>
    <scope>NUCLEOTIDE SEQUENCE [LARGE SCALE GENOMIC DNA]</scope>
    <source>
        <strain evidence="3 4">DSM 15345</strain>
    </source>
</reference>
<keyword evidence="4" id="KW-1185">Reference proteome</keyword>
<sequence length="318" mass="33991">MRPQSRVLSRPLAAALCLLAGAALSHPVTVESCGRSLTFDAVPERAVVHDINMAEIMFALALQPRIVGVTGITGWYKTTPEFDAARGDIPELADKNPSLENILSADPDFLFAGWYYGMQPGGEVTPDTLAPFDIAVYELSESCIHLDKTRPDVSMETLYGDVRAIAAIFGVPDRAEALIAGWEARIAAARREAAEPLRVFLYDSGDDQPFTAGRYAMPTALIEAAGGRNVMDDVAMSWGRVGWEAVGERDPEFIIVLDYGEDGGAGLIAFLQAHPVMSTVTAVREGRFLALKYSEITPGPANIGAVEKLAAALAAHGG</sequence>
<name>A0A1H4EYL4_9RHOB</name>
<dbReference type="SUPFAM" id="SSF53807">
    <property type="entry name" value="Helical backbone' metal receptor"/>
    <property type="match status" value="1"/>
</dbReference>
<dbReference type="Pfam" id="PF01497">
    <property type="entry name" value="Peripla_BP_2"/>
    <property type="match status" value="1"/>
</dbReference>
<gene>
    <name evidence="3" type="ORF">SAMN05444370_1175</name>
</gene>
<dbReference type="RefSeq" id="WP_093255577.1">
    <property type="nucleotide sequence ID" value="NZ_FNQM01000017.1"/>
</dbReference>
<proteinExistence type="predicted"/>
<dbReference type="AlphaFoldDB" id="A0A1H4EYL4"/>
<evidence type="ECO:0000259" key="2">
    <source>
        <dbReference type="PROSITE" id="PS50983"/>
    </source>
</evidence>
<dbReference type="InterPro" id="IPR002491">
    <property type="entry name" value="ABC_transptr_periplasmic_BD"/>
</dbReference>
<feature type="chain" id="PRO_5011433674" evidence="1">
    <location>
        <begin position="26"/>
        <end position="318"/>
    </location>
</feature>